<keyword evidence="2" id="KW-0812">Transmembrane</keyword>
<evidence type="ECO:0000313" key="3">
    <source>
        <dbReference type="EMBL" id="MDQ0158460.1"/>
    </source>
</evidence>
<gene>
    <name evidence="3" type="ORF">J2S77_000410</name>
</gene>
<reference evidence="3 4" key="1">
    <citation type="submission" date="2023-07" db="EMBL/GenBank/DDBJ databases">
        <title>Genomic Encyclopedia of Type Strains, Phase IV (KMG-IV): sequencing the most valuable type-strain genomes for metagenomic binning, comparative biology and taxonomic classification.</title>
        <authorList>
            <person name="Goeker M."/>
        </authorList>
    </citation>
    <scope>NUCLEOTIDE SEQUENCE [LARGE SCALE GENOMIC DNA]</scope>
    <source>
        <strain evidence="3 4">DSM 16460</strain>
    </source>
</reference>
<comment type="caution">
    <text evidence="3">The sequence shown here is derived from an EMBL/GenBank/DDBJ whole genome shotgun (WGS) entry which is preliminary data.</text>
</comment>
<evidence type="ECO:0000256" key="1">
    <source>
        <dbReference type="SAM" id="Coils"/>
    </source>
</evidence>
<keyword evidence="2" id="KW-0472">Membrane</keyword>
<dbReference type="Proteomes" id="UP001224359">
    <property type="component" value="Unassembled WGS sequence"/>
</dbReference>
<dbReference type="GO" id="GO:0051301">
    <property type="term" value="P:cell division"/>
    <property type="evidence" value="ECO:0007669"/>
    <property type="project" value="UniProtKB-KW"/>
</dbReference>
<protein>
    <submittedName>
        <fullName evidence="3">Cell division protein DivIC</fullName>
    </submittedName>
</protein>
<keyword evidence="2" id="KW-1133">Transmembrane helix</keyword>
<dbReference type="EMBL" id="JAUSTQ010000001">
    <property type="protein sequence ID" value="MDQ0158460.1"/>
    <property type="molecule type" value="Genomic_DNA"/>
</dbReference>
<feature type="coiled-coil region" evidence="1">
    <location>
        <begin position="65"/>
        <end position="99"/>
    </location>
</feature>
<organism evidence="3 4">
    <name type="scientific">Alkalibacillus salilacus</name>
    <dbReference type="NCBI Taxonomy" id="284582"/>
    <lineage>
        <taxon>Bacteria</taxon>
        <taxon>Bacillati</taxon>
        <taxon>Bacillota</taxon>
        <taxon>Bacilli</taxon>
        <taxon>Bacillales</taxon>
        <taxon>Bacillaceae</taxon>
        <taxon>Alkalibacillus</taxon>
    </lineage>
</organism>
<keyword evidence="4" id="KW-1185">Reference proteome</keyword>
<dbReference type="InterPro" id="IPR007060">
    <property type="entry name" value="FtsL/DivIC"/>
</dbReference>
<evidence type="ECO:0000256" key="2">
    <source>
        <dbReference type="SAM" id="Phobius"/>
    </source>
</evidence>
<keyword evidence="3" id="KW-0132">Cell division</keyword>
<sequence>MFKKKKRMDNVEKLDSTYVKEQEAYLARKRREKKLLKRRLIAFGLLFLLVAGTLSVYYVQQQAIHEDKKAEQEQLQAELKTAKDEQERLEREVELLNDTDYLLQIARKDYFFSREGEVIFNLPEDSEEGEPSY</sequence>
<keyword evidence="1" id="KW-0175">Coiled coil</keyword>
<dbReference type="Pfam" id="PF04977">
    <property type="entry name" value="DivIC"/>
    <property type="match status" value="1"/>
</dbReference>
<dbReference type="RefSeq" id="WP_306974159.1">
    <property type="nucleotide sequence ID" value="NZ_JAUSTQ010000001.1"/>
</dbReference>
<proteinExistence type="predicted"/>
<keyword evidence="3" id="KW-0131">Cell cycle</keyword>
<accession>A0ABT9VCC0</accession>
<dbReference type="PANTHER" id="PTHR40027:SF1">
    <property type="entry name" value="CELL DIVISION PROTEIN DIVIC"/>
    <property type="match status" value="1"/>
</dbReference>
<dbReference type="PANTHER" id="PTHR40027">
    <property type="entry name" value="CELL DIVISION PROTEIN DIVIC"/>
    <property type="match status" value="1"/>
</dbReference>
<dbReference type="InterPro" id="IPR039076">
    <property type="entry name" value="DivIC"/>
</dbReference>
<name>A0ABT9VCC0_9BACI</name>
<feature type="transmembrane region" description="Helical" evidence="2">
    <location>
        <begin position="40"/>
        <end position="59"/>
    </location>
</feature>
<evidence type="ECO:0000313" key="4">
    <source>
        <dbReference type="Proteomes" id="UP001224359"/>
    </source>
</evidence>